<evidence type="ECO:0000313" key="2">
    <source>
        <dbReference type="EMBL" id="GJT97532.1"/>
    </source>
</evidence>
<feature type="region of interest" description="Disordered" evidence="1">
    <location>
        <begin position="101"/>
        <end position="161"/>
    </location>
</feature>
<reference evidence="2" key="1">
    <citation type="journal article" date="2022" name="Int. J. Mol. Sci.">
        <title>Draft Genome of Tanacetum Coccineum: Genomic Comparison of Closely Related Tanacetum-Family Plants.</title>
        <authorList>
            <person name="Yamashiro T."/>
            <person name="Shiraishi A."/>
            <person name="Nakayama K."/>
            <person name="Satake H."/>
        </authorList>
    </citation>
    <scope>NUCLEOTIDE SEQUENCE</scope>
</reference>
<feature type="compositionally biased region" description="Low complexity" evidence="1">
    <location>
        <begin position="32"/>
        <end position="52"/>
    </location>
</feature>
<gene>
    <name evidence="2" type="ORF">Tco_1093050</name>
</gene>
<protein>
    <submittedName>
        <fullName evidence="2">Uncharacterized protein</fullName>
    </submittedName>
</protein>
<keyword evidence="3" id="KW-1185">Reference proteome</keyword>
<feature type="compositionally biased region" description="Polar residues" evidence="1">
    <location>
        <begin position="126"/>
        <end position="136"/>
    </location>
</feature>
<accession>A0ABQ5IBK0</accession>
<evidence type="ECO:0000313" key="3">
    <source>
        <dbReference type="Proteomes" id="UP001151760"/>
    </source>
</evidence>
<dbReference type="EMBL" id="BQNB010020588">
    <property type="protein sequence ID" value="GJT97532.1"/>
    <property type="molecule type" value="Genomic_DNA"/>
</dbReference>
<feature type="compositionally biased region" description="Polar residues" evidence="1">
    <location>
        <begin position="59"/>
        <end position="69"/>
    </location>
</feature>
<comment type="caution">
    <text evidence="2">The sequence shown here is derived from an EMBL/GenBank/DDBJ whole genome shotgun (WGS) entry which is preliminary data.</text>
</comment>
<evidence type="ECO:0000256" key="1">
    <source>
        <dbReference type="SAM" id="MobiDB-lite"/>
    </source>
</evidence>
<name>A0ABQ5IBK0_9ASTR</name>
<proteinExistence type="predicted"/>
<feature type="compositionally biased region" description="Low complexity" evidence="1">
    <location>
        <begin position="104"/>
        <end position="118"/>
    </location>
</feature>
<dbReference type="Proteomes" id="UP001151760">
    <property type="component" value="Unassembled WGS sequence"/>
</dbReference>
<feature type="region of interest" description="Disordered" evidence="1">
    <location>
        <begin position="32"/>
        <end position="76"/>
    </location>
</feature>
<reference evidence="2" key="2">
    <citation type="submission" date="2022-01" db="EMBL/GenBank/DDBJ databases">
        <authorList>
            <person name="Yamashiro T."/>
            <person name="Shiraishi A."/>
            <person name="Satake H."/>
            <person name="Nakayama K."/>
        </authorList>
    </citation>
    <scope>NUCLEOTIDE SEQUENCE</scope>
</reference>
<sequence>MMNNTSTLSSTRVYNLEAMSVSMINFNISLGSSSSHSSSDHSSSGHSISGHSLSEHASPDTTVVDSSTPPRFVYPPLARTPRCNEAYLRWRSAPLSTMYPLTTSESSAGDSSSESSARPSRKRCRSPTTTMTSSIHATRALVPSRADLLPPRKRSRDSISLEDSVKEDIDTDVLEYIEIDATTIEVVVDMDVVIGVDACIDMEVDVGVDVEDERIEDIEMGQRELEARSLIDGGERASLLEHVVSLERSKSSDTTCESLTE</sequence>
<organism evidence="2 3">
    <name type="scientific">Tanacetum coccineum</name>
    <dbReference type="NCBI Taxonomy" id="301880"/>
    <lineage>
        <taxon>Eukaryota</taxon>
        <taxon>Viridiplantae</taxon>
        <taxon>Streptophyta</taxon>
        <taxon>Embryophyta</taxon>
        <taxon>Tracheophyta</taxon>
        <taxon>Spermatophyta</taxon>
        <taxon>Magnoliopsida</taxon>
        <taxon>eudicotyledons</taxon>
        <taxon>Gunneridae</taxon>
        <taxon>Pentapetalae</taxon>
        <taxon>asterids</taxon>
        <taxon>campanulids</taxon>
        <taxon>Asterales</taxon>
        <taxon>Asteraceae</taxon>
        <taxon>Asteroideae</taxon>
        <taxon>Anthemideae</taxon>
        <taxon>Anthemidinae</taxon>
        <taxon>Tanacetum</taxon>
    </lineage>
</organism>